<proteinExistence type="predicted"/>
<gene>
    <name evidence="6" type="ORF">GIY09_11470</name>
</gene>
<dbReference type="PANTHER" id="PTHR43585:SF2">
    <property type="entry name" value="ATP-GRASP ENZYME FSQD"/>
    <property type="match status" value="1"/>
</dbReference>
<dbReference type="AlphaFoldDB" id="A0A6I2GIB5"/>
<evidence type="ECO:0000259" key="5">
    <source>
        <dbReference type="PROSITE" id="PS50975"/>
    </source>
</evidence>
<dbReference type="PROSITE" id="PS50975">
    <property type="entry name" value="ATP_GRASP"/>
    <property type="match status" value="1"/>
</dbReference>
<organism evidence="6 7">
    <name type="scientific">Fundicoccus ignavus</name>
    <dbReference type="NCBI Taxonomy" id="2664442"/>
    <lineage>
        <taxon>Bacteria</taxon>
        <taxon>Bacillati</taxon>
        <taxon>Bacillota</taxon>
        <taxon>Bacilli</taxon>
        <taxon>Lactobacillales</taxon>
        <taxon>Aerococcaceae</taxon>
        <taxon>Fundicoccus</taxon>
    </lineage>
</organism>
<dbReference type="InterPro" id="IPR011761">
    <property type="entry name" value="ATP-grasp"/>
</dbReference>
<keyword evidence="1" id="KW-0436">Ligase</keyword>
<keyword evidence="7" id="KW-1185">Reference proteome</keyword>
<dbReference type="GO" id="GO:0046872">
    <property type="term" value="F:metal ion binding"/>
    <property type="evidence" value="ECO:0007669"/>
    <property type="project" value="InterPro"/>
</dbReference>
<dbReference type="RefSeq" id="WP_153864118.1">
    <property type="nucleotide sequence ID" value="NZ_WJQS01000016.1"/>
</dbReference>
<dbReference type="EMBL" id="WJQS01000016">
    <property type="protein sequence ID" value="MRI86464.1"/>
    <property type="molecule type" value="Genomic_DNA"/>
</dbReference>
<evidence type="ECO:0000256" key="2">
    <source>
        <dbReference type="ARBA" id="ARBA00022741"/>
    </source>
</evidence>
<dbReference type="SUPFAM" id="SSF56059">
    <property type="entry name" value="Glutathione synthetase ATP-binding domain-like"/>
    <property type="match status" value="1"/>
</dbReference>
<dbReference type="GO" id="GO:0016874">
    <property type="term" value="F:ligase activity"/>
    <property type="evidence" value="ECO:0007669"/>
    <property type="project" value="UniProtKB-KW"/>
</dbReference>
<evidence type="ECO:0000313" key="6">
    <source>
        <dbReference type="EMBL" id="MRI86464.1"/>
    </source>
</evidence>
<dbReference type="Gene3D" id="3.30.470.20">
    <property type="entry name" value="ATP-grasp fold, B domain"/>
    <property type="match status" value="1"/>
</dbReference>
<dbReference type="InterPro" id="IPR013815">
    <property type="entry name" value="ATP_grasp_subdomain_1"/>
</dbReference>
<sequence>MDRVKNFVVVSAHFPENYQYFAQRLKGVGMNVLGIGDGVYDELPQELKQSLTEYYRVDSMDDYQQMYRAVAYFAFKYGKIDRIESHNEHWLETDARLRTDFNVRGFKNEDMNQIKRKSSMKAVFNAVGVPAARGRVFKDVEDAKRLVKELGYPVVIKPDSGVGANDTWKVNNVDDLEMFWKQRQENVSYIMEEFIAGTIHSYDGLTDQNGHIVFSSSYIYNQGVLDAVSANSSFFYYIRRDIPEELEEMGRKIVKGFALKERFFHIEFFLREDGSYMALEINFRPPGGAGVEMFNYANDIDIYQEYANIVQHNQFTADVTRPYYCGYISRKSGRDFKHDNEAVRAHCGDQLMKLIEVPEAFVPVLGRNGYVVRAKEKAELLDMLAYIDA</sequence>
<dbReference type="GO" id="GO:0005524">
    <property type="term" value="F:ATP binding"/>
    <property type="evidence" value="ECO:0007669"/>
    <property type="project" value="UniProtKB-UniRule"/>
</dbReference>
<keyword evidence="2 4" id="KW-0547">Nucleotide-binding</keyword>
<dbReference type="Gene3D" id="3.40.50.20">
    <property type="match status" value="1"/>
</dbReference>
<evidence type="ECO:0000313" key="7">
    <source>
        <dbReference type="Proteomes" id="UP000430975"/>
    </source>
</evidence>
<protein>
    <submittedName>
        <fullName evidence="6">ATP-grasp domain-containing protein</fullName>
    </submittedName>
</protein>
<dbReference type="Gene3D" id="3.30.1490.20">
    <property type="entry name" value="ATP-grasp fold, A domain"/>
    <property type="match status" value="1"/>
</dbReference>
<keyword evidence="3 4" id="KW-0067">ATP-binding</keyword>
<dbReference type="Pfam" id="PF13535">
    <property type="entry name" value="ATP-grasp_4"/>
    <property type="match status" value="1"/>
</dbReference>
<reference evidence="6 7" key="1">
    <citation type="submission" date="2019-11" db="EMBL/GenBank/DDBJ databases">
        <title>Characterisation of Fundicoccus ignavus gen. nov. sp. nov., a novel genus of the family Aerococcaceae isolated from bulk tank milk.</title>
        <authorList>
            <person name="Siebert A."/>
            <person name="Huptas C."/>
            <person name="Wenning M."/>
            <person name="Scherer S."/>
            <person name="Doll E.V."/>
        </authorList>
    </citation>
    <scope>NUCLEOTIDE SEQUENCE [LARGE SCALE GENOMIC DNA]</scope>
    <source>
        <strain evidence="6 7">WS4759</strain>
    </source>
</reference>
<accession>A0A6I2GIB5</accession>
<dbReference type="PANTHER" id="PTHR43585">
    <property type="entry name" value="FUMIPYRROLE BIOSYNTHESIS PROTEIN C"/>
    <property type="match status" value="1"/>
</dbReference>
<dbReference type="InterPro" id="IPR052032">
    <property type="entry name" value="ATP-dep_AA_Ligase"/>
</dbReference>
<comment type="caution">
    <text evidence="6">The sequence shown here is derived from an EMBL/GenBank/DDBJ whole genome shotgun (WGS) entry which is preliminary data.</text>
</comment>
<evidence type="ECO:0000256" key="4">
    <source>
        <dbReference type="PROSITE-ProRule" id="PRU00409"/>
    </source>
</evidence>
<evidence type="ECO:0000256" key="1">
    <source>
        <dbReference type="ARBA" id="ARBA00022598"/>
    </source>
</evidence>
<dbReference type="Proteomes" id="UP000430975">
    <property type="component" value="Unassembled WGS sequence"/>
</dbReference>
<feature type="domain" description="ATP-grasp" evidence="5">
    <location>
        <begin position="121"/>
        <end position="311"/>
    </location>
</feature>
<name>A0A6I2GIB5_9LACT</name>
<evidence type="ECO:0000256" key="3">
    <source>
        <dbReference type="ARBA" id="ARBA00022840"/>
    </source>
</evidence>